<keyword evidence="3" id="KW-1185">Reference proteome</keyword>
<keyword evidence="1" id="KW-0175">Coiled coil</keyword>
<sequence length="143" mass="16409">MKTPPLYTKLSTLLFKEIETLSEQKKILEKQLSVIDKQLKSYQDTFAYANQKPQKQKIKQYDTSTRKYLVEVLKTNANEWLTTADIAHKVAVLGGRTAEGSLQPYGSRIASMLSAFSKQKMVEQKSNNRVIFWRLASFISTEI</sequence>
<comment type="caution">
    <text evidence="2">The sequence shown here is derived from an EMBL/GenBank/DDBJ whole genome shotgun (WGS) entry which is preliminary data.</text>
</comment>
<evidence type="ECO:0000313" key="2">
    <source>
        <dbReference type="EMBL" id="RPE83715.1"/>
    </source>
</evidence>
<accession>A0A3N4VQV8</accession>
<dbReference type="AlphaFoldDB" id="A0A3N4VQV8"/>
<proteinExistence type="predicted"/>
<dbReference type="RefSeq" id="WP_124211089.1">
    <property type="nucleotide sequence ID" value="NZ_CP016615.1"/>
</dbReference>
<gene>
    <name evidence="2" type="ORF">EDC46_0916</name>
</gene>
<protein>
    <submittedName>
        <fullName evidence="2">Uncharacterized protein</fullName>
    </submittedName>
</protein>
<reference evidence="2 3" key="1">
    <citation type="submission" date="2018-11" db="EMBL/GenBank/DDBJ databases">
        <title>Genomic Encyclopedia of Type Strains, Phase IV (KMG-IV): sequencing the most valuable type-strain genomes for metagenomic binning, comparative biology and taxonomic classification.</title>
        <authorList>
            <person name="Goeker M."/>
        </authorList>
    </citation>
    <scope>NUCLEOTIDE SEQUENCE [LARGE SCALE GENOMIC DNA]</scope>
    <source>
        <strain evidence="2 3">DSM 27238</strain>
    </source>
</reference>
<dbReference type="Proteomes" id="UP000281691">
    <property type="component" value="Unassembled WGS sequence"/>
</dbReference>
<dbReference type="EMBL" id="RKQP01000002">
    <property type="protein sequence ID" value="RPE83715.1"/>
    <property type="molecule type" value="Genomic_DNA"/>
</dbReference>
<evidence type="ECO:0000313" key="3">
    <source>
        <dbReference type="Proteomes" id="UP000281691"/>
    </source>
</evidence>
<organism evidence="2 3">
    <name type="scientific">Vespertiliibacter pulmonis</name>
    <dbReference type="NCBI Taxonomy" id="1443036"/>
    <lineage>
        <taxon>Bacteria</taxon>
        <taxon>Pseudomonadati</taxon>
        <taxon>Pseudomonadota</taxon>
        <taxon>Gammaproteobacteria</taxon>
        <taxon>Pasteurellales</taxon>
        <taxon>Pasteurellaceae</taxon>
        <taxon>Vespertiliibacter</taxon>
    </lineage>
</organism>
<evidence type="ECO:0000256" key="1">
    <source>
        <dbReference type="SAM" id="Coils"/>
    </source>
</evidence>
<name>A0A3N4VQV8_9PAST</name>
<feature type="coiled-coil region" evidence="1">
    <location>
        <begin position="18"/>
        <end position="45"/>
    </location>
</feature>